<dbReference type="CDD" id="cd09925">
    <property type="entry name" value="SH2_SHC"/>
    <property type="match status" value="1"/>
</dbReference>
<dbReference type="KEGG" id="dgr:6557194"/>
<evidence type="ECO:0000256" key="1">
    <source>
        <dbReference type="ARBA" id="ARBA00022999"/>
    </source>
</evidence>
<dbReference type="InterPro" id="IPR000980">
    <property type="entry name" value="SH2"/>
</dbReference>
<dbReference type="GO" id="GO:0008069">
    <property type="term" value="P:dorsal/ventral axis specification, ovarian follicular epithelium"/>
    <property type="evidence" value="ECO:0007669"/>
    <property type="project" value="EnsemblMetazoa"/>
</dbReference>
<dbReference type="EMBL" id="CH916366">
    <property type="protein sequence ID" value="EDV96555.1"/>
    <property type="molecule type" value="Genomic_DNA"/>
</dbReference>
<dbReference type="Pfam" id="PF00640">
    <property type="entry name" value="PID"/>
    <property type="match status" value="1"/>
</dbReference>
<dbReference type="GO" id="GO:0007362">
    <property type="term" value="P:terminal region determination"/>
    <property type="evidence" value="ECO:0007669"/>
    <property type="project" value="EnsemblMetazoa"/>
</dbReference>
<dbReference type="GO" id="GO:0007474">
    <property type="term" value="P:imaginal disc-derived wing vein specification"/>
    <property type="evidence" value="ECO:0007669"/>
    <property type="project" value="EnsemblMetazoa"/>
</dbReference>
<dbReference type="PRINTS" id="PR00401">
    <property type="entry name" value="SH2DOMAIN"/>
</dbReference>
<dbReference type="GO" id="GO:0048010">
    <property type="term" value="P:vascular endothelial growth factor receptor signaling pathway"/>
    <property type="evidence" value="ECO:0007669"/>
    <property type="project" value="EnsemblMetazoa"/>
</dbReference>
<dbReference type="InParanoid" id="B4IYA5"/>
<dbReference type="OrthoDB" id="9938362at2759"/>
<dbReference type="SMART" id="SM00252">
    <property type="entry name" value="SH2"/>
    <property type="match status" value="1"/>
</dbReference>
<dbReference type="GO" id="GO:0008543">
    <property type="term" value="P:fibroblast growth factor receptor signaling pathway"/>
    <property type="evidence" value="ECO:0007669"/>
    <property type="project" value="EnsemblMetazoa"/>
</dbReference>
<dbReference type="GO" id="GO:0005886">
    <property type="term" value="C:plasma membrane"/>
    <property type="evidence" value="ECO:0007669"/>
    <property type="project" value="TreeGrafter"/>
</dbReference>
<dbReference type="AlphaFoldDB" id="B4IYA5"/>
<dbReference type="GO" id="GO:0001751">
    <property type="term" value="P:compound eye photoreceptor cell differentiation"/>
    <property type="evidence" value="ECO:0007669"/>
    <property type="project" value="EnsemblMetazoa"/>
</dbReference>
<dbReference type="Gene3D" id="2.30.29.30">
    <property type="entry name" value="Pleckstrin-homology domain (PH domain)/Phosphotyrosine-binding domain (PTB)"/>
    <property type="match status" value="1"/>
</dbReference>
<feature type="region of interest" description="Disordered" evidence="3">
    <location>
        <begin position="217"/>
        <end position="246"/>
    </location>
</feature>
<dbReference type="GO" id="GO:0007426">
    <property type="term" value="P:tracheal outgrowth, open tracheal system"/>
    <property type="evidence" value="ECO:0007669"/>
    <property type="project" value="EnsemblMetazoa"/>
</dbReference>
<keyword evidence="7" id="KW-1185">Reference proteome</keyword>
<evidence type="ECO:0000259" key="5">
    <source>
        <dbReference type="PROSITE" id="PS50001"/>
    </source>
</evidence>
<evidence type="ECO:0000313" key="7">
    <source>
        <dbReference type="Proteomes" id="UP000001070"/>
    </source>
</evidence>
<reference evidence="6 7" key="1">
    <citation type="journal article" date="2007" name="Nature">
        <title>Evolution of genes and genomes on the Drosophila phylogeny.</title>
        <authorList>
            <consortium name="Drosophila 12 Genomes Consortium"/>
            <person name="Clark A.G."/>
            <person name="Eisen M.B."/>
            <person name="Smith D.R."/>
            <person name="Bergman C.M."/>
            <person name="Oliver B."/>
            <person name="Markow T.A."/>
            <person name="Kaufman T.C."/>
            <person name="Kellis M."/>
            <person name="Gelbart W."/>
            <person name="Iyer V.N."/>
            <person name="Pollard D.A."/>
            <person name="Sackton T.B."/>
            <person name="Larracuente A.M."/>
            <person name="Singh N.D."/>
            <person name="Abad J.P."/>
            <person name="Abt D.N."/>
            <person name="Adryan B."/>
            <person name="Aguade M."/>
            <person name="Akashi H."/>
            <person name="Anderson W.W."/>
            <person name="Aquadro C.F."/>
            <person name="Ardell D.H."/>
            <person name="Arguello R."/>
            <person name="Artieri C.G."/>
            <person name="Barbash D.A."/>
            <person name="Barker D."/>
            <person name="Barsanti P."/>
            <person name="Batterham P."/>
            <person name="Batzoglou S."/>
            <person name="Begun D."/>
            <person name="Bhutkar A."/>
            <person name="Blanco E."/>
            <person name="Bosak S.A."/>
            <person name="Bradley R.K."/>
            <person name="Brand A.D."/>
            <person name="Brent M.R."/>
            <person name="Brooks A.N."/>
            <person name="Brown R.H."/>
            <person name="Butlin R.K."/>
            <person name="Caggese C."/>
            <person name="Calvi B.R."/>
            <person name="Bernardo de Carvalho A."/>
            <person name="Caspi A."/>
            <person name="Castrezana S."/>
            <person name="Celniker S.E."/>
            <person name="Chang J.L."/>
            <person name="Chapple C."/>
            <person name="Chatterji S."/>
            <person name="Chinwalla A."/>
            <person name="Civetta A."/>
            <person name="Clifton S.W."/>
            <person name="Comeron J.M."/>
            <person name="Costello J.C."/>
            <person name="Coyne J.A."/>
            <person name="Daub J."/>
            <person name="David R.G."/>
            <person name="Delcher A.L."/>
            <person name="Delehaunty K."/>
            <person name="Do C.B."/>
            <person name="Ebling H."/>
            <person name="Edwards K."/>
            <person name="Eickbush T."/>
            <person name="Evans J.D."/>
            <person name="Filipski A."/>
            <person name="Findeiss S."/>
            <person name="Freyhult E."/>
            <person name="Fulton L."/>
            <person name="Fulton R."/>
            <person name="Garcia A.C."/>
            <person name="Gardiner A."/>
            <person name="Garfield D.A."/>
            <person name="Garvin B.E."/>
            <person name="Gibson G."/>
            <person name="Gilbert D."/>
            <person name="Gnerre S."/>
            <person name="Godfrey J."/>
            <person name="Good R."/>
            <person name="Gotea V."/>
            <person name="Gravely B."/>
            <person name="Greenberg A.J."/>
            <person name="Griffiths-Jones S."/>
            <person name="Gross S."/>
            <person name="Guigo R."/>
            <person name="Gustafson E.A."/>
            <person name="Haerty W."/>
            <person name="Hahn M.W."/>
            <person name="Halligan D.L."/>
            <person name="Halpern A.L."/>
            <person name="Halter G.M."/>
            <person name="Han M.V."/>
            <person name="Heger A."/>
            <person name="Hillier L."/>
            <person name="Hinrichs A.S."/>
            <person name="Holmes I."/>
            <person name="Hoskins R.A."/>
            <person name="Hubisz M.J."/>
            <person name="Hultmark D."/>
            <person name="Huntley M.A."/>
            <person name="Jaffe D.B."/>
            <person name="Jagadeeshan S."/>
            <person name="Jeck W.R."/>
            <person name="Johnson J."/>
            <person name="Jones C.D."/>
            <person name="Jordan W.C."/>
            <person name="Karpen G.H."/>
            <person name="Kataoka E."/>
            <person name="Keightley P.D."/>
            <person name="Kheradpour P."/>
            <person name="Kirkness E.F."/>
            <person name="Koerich L.B."/>
            <person name="Kristiansen K."/>
            <person name="Kudrna D."/>
            <person name="Kulathinal R.J."/>
            <person name="Kumar S."/>
            <person name="Kwok R."/>
            <person name="Lander E."/>
            <person name="Langley C.H."/>
            <person name="Lapoint R."/>
            <person name="Lazzaro B.P."/>
            <person name="Lee S.J."/>
            <person name="Levesque L."/>
            <person name="Li R."/>
            <person name="Lin C.F."/>
            <person name="Lin M.F."/>
            <person name="Lindblad-Toh K."/>
            <person name="Llopart A."/>
            <person name="Long M."/>
            <person name="Low L."/>
            <person name="Lozovsky E."/>
            <person name="Lu J."/>
            <person name="Luo M."/>
            <person name="Machado C.A."/>
            <person name="Makalowski W."/>
            <person name="Marzo M."/>
            <person name="Matsuda M."/>
            <person name="Matzkin L."/>
            <person name="McAllister B."/>
            <person name="McBride C.S."/>
            <person name="McKernan B."/>
            <person name="McKernan K."/>
            <person name="Mendez-Lago M."/>
            <person name="Minx P."/>
            <person name="Mollenhauer M.U."/>
            <person name="Montooth K."/>
            <person name="Mount S.M."/>
            <person name="Mu X."/>
            <person name="Myers E."/>
            <person name="Negre B."/>
            <person name="Newfeld S."/>
            <person name="Nielsen R."/>
            <person name="Noor M.A."/>
            <person name="O'Grady P."/>
            <person name="Pachter L."/>
            <person name="Papaceit M."/>
            <person name="Parisi M.J."/>
            <person name="Parisi M."/>
            <person name="Parts L."/>
            <person name="Pedersen J.S."/>
            <person name="Pesole G."/>
            <person name="Phillippy A.M."/>
            <person name="Ponting C.P."/>
            <person name="Pop M."/>
            <person name="Porcelli D."/>
            <person name="Powell J.R."/>
            <person name="Prohaska S."/>
            <person name="Pruitt K."/>
            <person name="Puig M."/>
            <person name="Quesneville H."/>
            <person name="Ram K.R."/>
            <person name="Rand D."/>
            <person name="Rasmussen M.D."/>
            <person name="Reed L.K."/>
            <person name="Reenan R."/>
            <person name="Reily A."/>
            <person name="Remington K.A."/>
            <person name="Rieger T.T."/>
            <person name="Ritchie M.G."/>
            <person name="Robin C."/>
            <person name="Rogers Y.H."/>
            <person name="Rohde C."/>
            <person name="Rozas J."/>
            <person name="Rubenfield M.J."/>
            <person name="Ruiz A."/>
            <person name="Russo S."/>
            <person name="Salzberg S.L."/>
            <person name="Sanchez-Gracia A."/>
            <person name="Saranga D.J."/>
            <person name="Sato H."/>
            <person name="Schaeffer S.W."/>
            <person name="Schatz M.C."/>
            <person name="Schlenke T."/>
            <person name="Schwartz R."/>
            <person name="Segarra C."/>
            <person name="Singh R.S."/>
            <person name="Sirot L."/>
            <person name="Sirota M."/>
            <person name="Sisneros N.B."/>
            <person name="Smith C.D."/>
            <person name="Smith T.F."/>
            <person name="Spieth J."/>
            <person name="Stage D.E."/>
            <person name="Stark A."/>
            <person name="Stephan W."/>
            <person name="Strausberg R.L."/>
            <person name="Strempel S."/>
            <person name="Sturgill D."/>
            <person name="Sutton G."/>
            <person name="Sutton G.G."/>
            <person name="Tao W."/>
            <person name="Teichmann S."/>
            <person name="Tobari Y.N."/>
            <person name="Tomimura Y."/>
            <person name="Tsolas J.M."/>
            <person name="Valente V.L."/>
            <person name="Venter E."/>
            <person name="Venter J.C."/>
            <person name="Vicario S."/>
            <person name="Vieira F.G."/>
            <person name="Vilella A.J."/>
            <person name="Villasante A."/>
            <person name="Walenz B."/>
            <person name="Wang J."/>
            <person name="Wasserman M."/>
            <person name="Watts T."/>
            <person name="Wilson D."/>
            <person name="Wilson R.K."/>
            <person name="Wing R.A."/>
            <person name="Wolfner M.F."/>
            <person name="Wong A."/>
            <person name="Wong G.K."/>
            <person name="Wu C.I."/>
            <person name="Wu G."/>
            <person name="Yamamoto D."/>
            <person name="Yang H.P."/>
            <person name="Yang S.P."/>
            <person name="Yorke J.A."/>
            <person name="Yoshida K."/>
            <person name="Zdobnov E."/>
            <person name="Zhang P."/>
            <person name="Zhang Y."/>
            <person name="Zimin A.V."/>
            <person name="Baldwin J."/>
            <person name="Abdouelleil A."/>
            <person name="Abdulkadir J."/>
            <person name="Abebe A."/>
            <person name="Abera B."/>
            <person name="Abreu J."/>
            <person name="Acer S.C."/>
            <person name="Aftuck L."/>
            <person name="Alexander A."/>
            <person name="An P."/>
            <person name="Anderson E."/>
            <person name="Anderson S."/>
            <person name="Arachi H."/>
            <person name="Azer M."/>
            <person name="Bachantsang P."/>
            <person name="Barry A."/>
            <person name="Bayul T."/>
            <person name="Berlin A."/>
            <person name="Bessette D."/>
            <person name="Bloom T."/>
            <person name="Blye J."/>
            <person name="Boguslavskiy L."/>
            <person name="Bonnet C."/>
            <person name="Boukhgalter B."/>
            <person name="Bourzgui I."/>
            <person name="Brown A."/>
            <person name="Cahill P."/>
            <person name="Channer S."/>
            <person name="Cheshatsang Y."/>
            <person name="Chuda L."/>
            <person name="Citroen M."/>
            <person name="Collymore A."/>
            <person name="Cooke P."/>
            <person name="Costello M."/>
            <person name="D'Aco K."/>
            <person name="Daza R."/>
            <person name="De Haan G."/>
            <person name="DeGray S."/>
            <person name="DeMaso C."/>
            <person name="Dhargay N."/>
            <person name="Dooley K."/>
            <person name="Dooley E."/>
            <person name="Doricent M."/>
            <person name="Dorje P."/>
            <person name="Dorjee K."/>
            <person name="Dupes A."/>
            <person name="Elong R."/>
            <person name="Falk J."/>
            <person name="Farina A."/>
            <person name="Faro S."/>
            <person name="Ferguson D."/>
            <person name="Fisher S."/>
            <person name="Foley C.D."/>
            <person name="Franke A."/>
            <person name="Friedrich D."/>
            <person name="Gadbois L."/>
            <person name="Gearin G."/>
            <person name="Gearin C.R."/>
            <person name="Giannoukos G."/>
            <person name="Goode T."/>
            <person name="Graham J."/>
            <person name="Grandbois E."/>
            <person name="Grewal S."/>
            <person name="Gyaltsen K."/>
            <person name="Hafez N."/>
            <person name="Hagos B."/>
            <person name="Hall J."/>
            <person name="Henson C."/>
            <person name="Hollinger A."/>
            <person name="Honan T."/>
            <person name="Huard M.D."/>
            <person name="Hughes L."/>
            <person name="Hurhula B."/>
            <person name="Husby M.E."/>
            <person name="Kamat A."/>
            <person name="Kanga B."/>
            <person name="Kashin S."/>
            <person name="Khazanovich D."/>
            <person name="Kisner P."/>
            <person name="Lance K."/>
            <person name="Lara M."/>
            <person name="Lee W."/>
            <person name="Lennon N."/>
            <person name="Letendre F."/>
            <person name="LeVine R."/>
            <person name="Lipovsky A."/>
            <person name="Liu X."/>
            <person name="Liu J."/>
            <person name="Liu S."/>
            <person name="Lokyitsang T."/>
            <person name="Lokyitsang Y."/>
            <person name="Lubonja R."/>
            <person name="Lui A."/>
            <person name="MacDonald P."/>
            <person name="Magnisalis V."/>
            <person name="Maru K."/>
            <person name="Matthews C."/>
            <person name="McCusker W."/>
            <person name="McDonough S."/>
            <person name="Mehta T."/>
            <person name="Meldrim J."/>
            <person name="Meneus L."/>
            <person name="Mihai O."/>
            <person name="Mihalev A."/>
            <person name="Mihova T."/>
            <person name="Mittelman R."/>
            <person name="Mlenga V."/>
            <person name="Montmayeur A."/>
            <person name="Mulrain L."/>
            <person name="Navidi A."/>
            <person name="Naylor J."/>
            <person name="Negash T."/>
            <person name="Nguyen T."/>
            <person name="Nguyen N."/>
            <person name="Nicol R."/>
            <person name="Norbu C."/>
            <person name="Norbu N."/>
            <person name="Novod N."/>
            <person name="O'Neill B."/>
            <person name="Osman S."/>
            <person name="Markiewicz E."/>
            <person name="Oyono O.L."/>
            <person name="Patti C."/>
            <person name="Phunkhang P."/>
            <person name="Pierre F."/>
            <person name="Priest M."/>
            <person name="Raghuraman S."/>
            <person name="Rege F."/>
            <person name="Reyes R."/>
            <person name="Rise C."/>
            <person name="Rogov P."/>
            <person name="Ross K."/>
            <person name="Ryan E."/>
            <person name="Settipalli S."/>
            <person name="Shea T."/>
            <person name="Sherpa N."/>
            <person name="Shi L."/>
            <person name="Shih D."/>
            <person name="Sparrow T."/>
            <person name="Spaulding J."/>
            <person name="Stalker J."/>
            <person name="Stange-Thomann N."/>
            <person name="Stavropoulos S."/>
            <person name="Stone C."/>
            <person name="Strader C."/>
            <person name="Tesfaye S."/>
            <person name="Thomson T."/>
            <person name="Thoulutsang Y."/>
            <person name="Thoulutsang D."/>
            <person name="Topham K."/>
            <person name="Topping I."/>
            <person name="Tsamla T."/>
            <person name="Vassiliev H."/>
            <person name="Vo A."/>
            <person name="Wangchuk T."/>
            <person name="Wangdi T."/>
            <person name="Weiand M."/>
            <person name="Wilkinson J."/>
            <person name="Wilson A."/>
            <person name="Yadav S."/>
            <person name="Young G."/>
            <person name="Yu Q."/>
            <person name="Zembek L."/>
            <person name="Zhong D."/>
            <person name="Zimmer A."/>
            <person name="Zwirko Z."/>
            <person name="Jaffe D.B."/>
            <person name="Alvarez P."/>
            <person name="Brockman W."/>
            <person name="Butler J."/>
            <person name="Chin C."/>
            <person name="Gnerre S."/>
            <person name="Grabherr M."/>
            <person name="Kleber M."/>
            <person name="Mauceli E."/>
            <person name="MacCallum I."/>
        </authorList>
    </citation>
    <scope>NUCLEOTIDE SEQUENCE [LARGE SCALE GENOMIC DNA]</scope>
    <source>
        <strain evidence="7">Tucson 15287-2541.00</strain>
    </source>
</reference>
<dbReference type="SMR" id="B4IYA5"/>
<dbReference type="GO" id="GO:0007298">
    <property type="term" value="P:border follicle cell migration"/>
    <property type="evidence" value="ECO:0007669"/>
    <property type="project" value="EnsemblMetazoa"/>
</dbReference>
<dbReference type="InterPro" id="IPR006020">
    <property type="entry name" value="PTB/PI_dom"/>
</dbReference>
<organism evidence="7">
    <name type="scientific">Drosophila grimshawi</name>
    <name type="common">Hawaiian fruit fly</name>
    <name type="synonym">Idiomyia grimshawi</name>
    <dbReference type="NCBI Taxonomy" id="7222"/>
    <lineage>
        <taxon>Eukaryota</taxon>
        <taxon>Metazoa</taxon>
        <taxon>Ecdysozoa</taxon>
        <taxon>Arthropoda</taxon>
        <taxon>Hexapoda</taxon>
        <taxon>Insecta</taxon>
        <taxon>Pterygota</taxon>
        <taxon>Neoptera</taxon>
        <taxon>Endopterygota</taxon>
        <taxon>Diptera</taxon>
        <taxon>Brachycera</taxon>
        <taxon>Muscomorpha</taxon>
        <taxon>Ephydroidea</taxon>
        <taxon>Drosophilidae</taxon>
        <taxon>Drosophila</taxon>
        <taxon>Hawaiian Drosophila</taxon>
    </lineage>
</organism>
<dbReference type="GO" id="GO:0030971">
    <property type="term" value="F:receptor tyrosine kinase binding"/>
    <property type="evidence" value="ECO:0007669"/>
    <property type="project" value="TreeGrafter"/>
</dbReference>
<evidence type="ECO:0000256" key="3">
    <source>
        <dbReference type="SAM" id="MobiDB-lite"/>
    </source>
</evidence>
<dbReference type="Gene3D" id="3.30.505.10">
    <property type="entry name" value="SH2 domain"/>
    <property type="match status" value="1"/>
</dbReference>
<feature type="domain" description="PID" evidence="4">
    <location>
        <begin position="33"/>
        <end position="186"/>
    </location>
</feature>
<dbReference type="eggNOG" id="KOG3697">
    <property type="taxonomic scope" value="Eukaryota"/>
</dbReference>
<dbReference type="HOGENOM" id="CLU_029532_0_1_1"/>
<feature type="compositionally biased region" description="Low complexity" evidence="3">
    <location>
        <begin position="235"/>
        <end position="245"/>
    </location>
</feature>
<dbReference type="InterPro" id="IPR011993">
    <property type="entry name" value="PH-like_dom_sf"/>
</dbReference>
<dbReference type="SUPFAM" id="SSF50729">
    <property type="entry name" value="PH domain-like"/>
    <property type="match status" value="1"/>
</dbReference>
<dbReference type="GO" id="GO:0007173">
    <property type="term" value="P:epidermal growth factor receptor signaling pathway"/>
    <property type="evidence" value="ECO:0007669"/>
    <property type="project" value="EnsemblMetazoa"/>
</dbReference>
<name>B4IYA5_DROGR</name>
<dbReference type="Pfam" id="PF00017">
    <property type="entry name" value="SH2"/>
    <property type="match status" value="1"/>
</dbReference>
<dbReference type="PROSITE" id="PS01179">
    <property type="entry name" value="PID"/>
    <property type="match status" value="1"/>
</dbReference>
<sequence length="442" mass="48515">MPRNVGDAGNGGTGSSATSDGCIYPDDIILEKGVTFNVRYTGCVEVKTSMKSLDFETRTLLARECINRVCEAAGLKSASKRRLDKKLHNFISDRPSMQHAGTNIIINVSSRALTLSNVETGEVIASHNMPRISFASGGDNDTLDFLAYIAKREGDEWRACYVLECGGGQSEDLIVTIGKAFVLRFNALSRQNDHLASAAAAENMNQSCKENVKEYYNDLPNKLPPELPFEEQHEQQQQPGQLPLHPHAPRVAQLNLRKPRDRLSSNLIDLNSPPPDQTTNKLALGNFDPLQQQAAATVAATTATASATAAAPNSHSIRDVFDGPQCPLTAEVWFHAAISRPISERLLQQDGDFLVRESQGKRGQYVLTGLEGKAPKHLLLIDPEGVVRTKDRIFDSISHLINYHWVHALPIISEDSELVLRNPVRRPANNNLDSQTADNNNA</sequence>
<dbReference type="PROSITE" id="PS50001">
    <property type="entry name" value="SH2"/>
    <property type="match status" value="1"/>
</dbReference>
<evidence type="ECO:0000259" key="4">
    <source>
        <dbReference type="PROSITE" id="PS01179"/>
    </source>
</evidence>
<dbReference type="FunFam" id="2.30.29.30:FF:000377">
    <property type="entry name" value="Shc transforming protein"/>
    <property type="match status" value="1"/>
</dbReference>
<dbReference type="GO" id="GO:1905815">
    <property type="term" value="P:regulation of dorsal/ventral axon guidance"/>
    <property type="evidence" value="ECO:0007669"/>
    <property type="project" value="EnsemblMetazoa"/>
</dbReference>
<dbReference type="GO" id="GO:0008078">
    <property type="term" value="P:mesodermal cell migration"/>
    <property type="evidence" value="ECO:0007669"/>
    <property type="project" value="EnsemblMetazoa"/>
</dbReference>
<dbReference type="InterPro" id="IPR006019">
    <property type="entry name" value="PID_Shc-like"/>
</dbReference>
<proteinExistence type="predicted"/>
<dbReference type="CDD" id="cd01209">
    <property type="entry name" value="PTB_Shc"/>
    <property type="match status" value="1"/>
</dbReference>
<dbReference type="OMA" id="IWFHGSV"/>
<gene>
    <name evidence="6" type="primary">Dgri\GH15138</name>
    <name evidence="6" type="ORF">Dgri_GH15138</name>
</gene>
<dbReference type="SMART" id="SM00462">
    <property type="entry name" value="PTB"/>
    <property type="match status" value="1"/>
</dbReference>
<dbReference type="FunFam" id="3.30.505.10:FF:000005">
    <property type="entry name" value="SHC-transforming protein 1 isoform 3"/>
    <property type="match status" value="1"/>
</dbReference>
<dbReference type="InterPro" id="IPR036860">
    <property type="entry name" value="SH2_dom_sf"/>
</dbReference>
<dbReference type="InterPro" id="IPR035676">
    <property type="entry name" value="SHC_SH2"/>
</dbReference>
<dbReference type="PANTHER" id="PTHR10337">
    <property type="entry name" value="SHC TRANSFORMING PROTEIN"/>
    <property type="match status" value="1"/>
</dbReference>
<dbReference type="PANTHER" id="PTHR10337:SF11">
    <property type="entry name" value="DSHC PROTEIN"/>
    <property type="match status" value="1"/>
</dbReference>
<dbReference type="GO" id="GO:0035556">
    <property type="term" value="P:intracellular signal transduction"/>
    <property type="evidence" value="ECO:0007669"/>
    <property type="project" value="InterPro"/>
</dbReference>
<dbReference type="PhylomeDB" id="B4IYA5"/>
<dbReference type="InterPro" id="IPR051235">
    <property type="entry name" value="CEP152/SHC-Transforming"/>
</dbReference>
<protein>
    <submittedName>
        <fullName evidence="6">GH15138</fullName>
    </submittedName>
</protein>
<dbReference type="SUPFAM" id="SSF55550">
    <property type="entry name" value="SH2 domain"/>
    <property type="match status" value="1"/>
</dbReference>
<dbReference type="GO" id="GO:0007427">
    <property type="term" value="P:epithelial cell migration, open tracheal system"/>
    <property type="evidence" value="ECO:0007669"/>
    <property type="project" value="EnsemblMetazoa"/>
</dbReference>
<dbReference type="GO" id="GO:0035011">
    <property type="term" value="P:melanotic encapsulation of foreign target"/>
    <property type="evidence" value="ECO:0007669"/>
    <property type="project" value="EnsemblMetazoa"/>
</dbReference>
<evidence type="ECO:0000256" key="2">
    <source>
        <dbReference type="PROSITE-ProRule" id="PRU00191"/>
    </source>
</evidence>
<dbReference type="FunCoup" id="B4IYA5">
    <property type="interactions" value="508"/>
</dbReference>
<keyword evidence="1 2" id="KW-0727">SH2 domain</keyword>
<dbReference type="GO" id="GO:0008293">
    <property type="term" value="P:torso signaling pathway"/>
    <property type="evidence" value="ECO:0007669"/>
    <property type="project" value="EnsemblMetazoa"/>
</dbReference>
<dbReference type="GO" id="GO:0005154">
    <property type="term" value="F:epidermal growth factor receptor binding"/>
    <property type="evidence" value="ECO:0007669"/>
    <property type="project" value="EnsemblMetazoa"/>
</dbReference>
<dbReference type="Proteomes" id="UP000001070">
    <property type="component" value="Unassembled WGS sequence"/>
</dbReference>
<dbReference type="GO" id="GO:1904263">
    <property type="term" value="P:positive regulation of TORC1 signaling"/>
    <property type="evidence" value="ECO:0007669"/>
    <property type="project" value="EnsemblMetazoa"/>
</dbReference>
<dbReference type="STRING" id="7222.B4IYA5"/>
<evidence type="ECO:0000313" key="6">
    <source>
        <dbReference type="EMBL" id="EDV96555.1"/>
    </source>
</evidence>
<dbReference type="PRINTS" id="PR00629">
    <property type="entry name" value="SHCPIDOMAIN"/>
</dbReference>
<feature type="domain" description="SH2" evidence="5">
    <location>
        <begin position="333"/>
        <end position="424"/>
    </location>
</feature>
<accession>B4IYA5</accession>